<evidence type="ECO:0000313" key="3">
    <source>
        <dbReference type="Proteomes" id="UP000281553"/>
    </source>
</evidence>
<evidence type="ECO:0000256" key="1">
    <source>
        <dbReference type="SAM" id="MobiDB-lite"/>
    </source>
</evidence>
<feature type="non-terminal residue" evidence="2">
    <location>
        <position position="122"/>
    </location>
</feature>
<dbReference type="Proteomes" id="UP000281553">
    <property type="component" value="Unassembled WGS sequence"/>
</dbReference>
<proteinExistence type="predicted"/>
<dbReference type="AlphaFoldDB" id="A0A3P7NLG6"/>
<reference evidence="2 3" key="1">
    <citation type="submission" date="2018-11" db="EMBL/GenBank/DDBJ databases">
        <authorList>
            <consortium name="Pathogen Informatics"/>
        </authorList>
    </citation>
    <scope>NUCLEOTIDE SEQUENCE [LARGE SCALE GENOMIC DNA]</scope>
</reference>
<organism evidence="2 3">
    <name type="scientific">Dibothriocephalus latus</name>
    <name type="common">Fish tapeworm</name>
    <name type="synonym">Diphyllobothrium latum</name>
    <dbReference type="NCBI Taxonomy" id="60516"/>
    <lineage>
        <taxon>Eukaryota</taxon>
        <taxon>Metazoa</taxon>
        <taxon>Spiralia</taxon>
        <taxon>Lophotrochozoa</taxon>
        <taxon>Platyhelminthes</taxon>
        <taxon>Cestoda</taxon>
        <taxon>Eucestoda</taxon>
        <taxon>Diphyllobothriidea</taxon>
        <taxon>Diphyllobothriidae</taxon>
        <taxon>Dibothriocephalus</taxon>
    </lineage>
</organism>
<feature type="region of interest" description="Disordered" evidence="1">
    <location>
        <begin position="81"/>
        <end position="122"/>
    </location>
</feature>
<sequence length="122" mass="13523">MTSHTVGRQSYSENFIDWYMILKLSDRRTFGLFCTTDGPRASQHTTERSNLQAVEKRLAEERRQRSTLEQQLVVEKRARKEAEEKEAAKTTVPASSQSSKAVGKLVGANRPGTGTVAAPGRG</sequence>
<protein>
    <submittedName>
        <fullName evidence="2">Uncharacterized protein</fullName>
    </submittedName>
</protein>
<keyword evidence="3" id="KW-1185">Reference proteome</keyword>
<name>A0A3P7NLG6_DIBLA</name>
<accession>A0A3P7NLG6</accession>
<evidence type="ECO:0000313" key="2">
    <source>
        <dbReference type="EMBL" id="VDN37893.1"/>
    </source>
</evidence>
<dbReference type="OrthoDB" id="10071111at2759"/>
<gene>
    <name evidence="2" type="ORF">DILT_LOCUS17457</name>
</gene>
<dbReference type="EMBL" id="UYRU01091933">
    <property type="protein sequence ID" value="VDN37893.1"/>
    <property type="molecule type" value="Genomic_DNA"/>
</dbReference>